<organism evidence="3 4">
    <name type="scientific">Prorocentrum cordatum</name>
    <dbReference type="NCBI Taxonomy" id="2364126"/>
    <lineage>
        <taxon>Eukaryota</taxon>
        <taxon>Sar</taxon>
        <taxon>Alveolata</taxon>
        <taxon>Dinophyceae</taxon>
        <taxon>Prorocentrales</taxon>
        <taxon>Prorocentraceae</taxon>
        <taxon>Prorocentrum</taxon>
    </lineage>
</organism>
<evidence type="ECO:0000313" key="3">
    <source>
        <dbReference type="EMBL" id="CAK0894882.1"/>
    </source>
</evidence>
<accession>A0ABN9X7S3</accession>
<keyword evidence="4" id="KW-1185">Reference proteome</keyword>
<dbReference type="Proteomes" id="UP001189429">
    <property type="component" value="Unassembled WGS sequence"/>
</dbReference>
<feature type="region of interest" description="Disordered" evidence="1">
    <location>
        <begin position="1"/>
        <end position="20"/>
    </location>
</feature>
<name>A0ABN9X7S3_9DINO</name>
<protein>
    <submittedName>
        <fullName evidence="3">Uncharacterized protein</fullName>
    </submittedName>
</protein>
<keyword evidence="2" id="KW-1133">Transmembrane helix</keyword>
<evidence type="ECO:0000313" key="4">
    <source>
        <dbReference type="Proteomes" id="UP001189429"/>
    </source>
</evidence>
<feature type="transmembrane region" description="Helical" evidence="2">
    <location>
        <begin position="30"/>
        <end position="50"/>
    </location>
</feature>
<feature type="region of interest" description="Disordered" evidence="1">
    <location>
        <begin position="92"/>
        <end position="124"/>
    </location>
</feature>
<evidence type="ECO:0000256" key="1">
    <source>
        <dbReference type="SAM" id="MobiDB-lite"/>
    </source>
</evidence>
<gene>
    <name evidence="3" type="ORF">PCOR1329_LOCUS73786</name>
</gene>
<feature type="compositionally biased region" description="Basic and acidic residues" evidence="1">
    <location>
        <begin position="99"/>
        <end position="108"/>
    </location>
</feature>
<keyword evidence="2" id="KW-0472">Membrane</keyword>
<sequence>MGGLELPVSSDSFSEGDAVPAGHGRSFVRYWVAGLALATVIVATVLLTSLGGSIGPGPDVAVVGDSISMSHFSQTKSYKCNKQHAEELAQCEPASAQAKDADARRLAEEDGSSESDDESGDEAELSDVAGCKSRASDNYKTCCSAMDGGRCRYPCTRVCQQQYGTITNEYKQCCKRCPGGGCVDPWVMLKEVYELHGPWG</sequence>
<feature type="compositionally biased region" description="Acidic residues" evidence="1">
    <location>
        <begin position="109"/>
        <end position="124"/>
    </location>
</feature>
<keyword evidence="2" id="KW-0812">Transmembrane</keyword>
<proteinExistence type="predicted"/>
<evidence type="ECO:0000256" key="2">
    <source>
        <dbReference type="SAM" id="Phobius"/>
    </source>
</evidence>
<comment type="caution">
    <text evidence="3">The sequence shown here is derived from an EMBL/GenBank/DDBJ whole genome shotgun (WGS) entry which is preliminary data.</text>
</comment>
<reference evidence="3" key="1">
    <citation type="submission" date="2023-10" db="EMBL/GenBank/DDBJ databases">
        <authorList>
            <person name="Chen Y."/>
            <person name="Shah S."/>
            <person name="Dougan E. K."/>
            <person name="Thang M."/>
            <person name="Chan C."/>
        </authorList>
    </citation>
    <scope>NUCLEOTIDE SEQUENCE [LARGE SCALE GENOMIC DNA]</scope>
</reference>
<dbReference type="EMBL" id="CAUYUJ010019958">
    <property type="protein sequence ID" value="CAK0894882.1"/>
    <property type="molecule type" value="Genomic_DNA"/>
</dbReference>